<dbReference type="EMBL" id="JARIHO010000006">
    <property type="protein sequence ID" value="KAJ7359182.1"/>
    <property type="molecule type" value="Genomic_DNA"/>
</dbReference>
<evidence type="ECO:0000256" key="3">
    <source>
        <dbReference type="ARBA" id="ARBA00023242"/>
    </source>
</evidence>
<dbReference type="AlphaFoldDB" id="A0AAD7AHK1"/>
<accession>A0AAD7AHK1</accession>
<comment type="caution">
    <text evidence="4">The sequence shown here is derived from an EMBL/GenBank/DDBJ whole genome shotgun (WGS) entry which is preliminary data.</text>
</comment>
<keyword evidence="5" id="KW-1185">Reference proteome</keyword>
<sequence>MSDSLTSIRVNSAILTRFSGKNIRLTCRPITFNGSSATVAASDGGQVTVTLLPDTHMAPDTYYEVIGSVVNSTTVRMYHYVPMGPNLDMKLVDDTIQLMHDPRFYTEMFWSED</sequence>
<dbReference type="InterPro" id="IPR013970">
    <property type="entry name" value="Rfa2"/>
</dbReference>
<dbReference type="Proteomes" id="UP001218218">
    <property type="component" value="Unassembled WGS sequence"/>
</dbReference>
<dbReference type="InterPro" id="IPR012340">
    <property type="entry name" value="NA-bd_OB-fold"/>
</dbReference>
<evidence type="ECO:0000256" key="1">
    <source>
        <dbReference type="ARBA" id="ARBA00004123"/>
    </source>
</evidence>
<dbReference type="CDD" id="cd04479">
    <property type="entry name" value="RPA3"/>
    <property type="match status" value="1"/>
</dbReference>
<dbReference type="GO" id="GO:0006284">
    <property type="term" value="P:base-excision repair"/>
    <property type="evidence" value="ECO:0007669"/>
    <property type="project" value="TreeGrafter"/>
</dbReference>
<dbReference type="GO" id="GO:0035861">
    <property type="term" value="C:site of double-strand break"/>
    <property type="evidence" value="ECO:0007669"/>
    <property type="project" value="TreeGrafter"/>
</dbReference>
<gene>
    <name evidence="4" type="ORF">DFH08DRAFT_845328</name>
</gene>
<dbReference type="Gene3D" id="2.40.50.140">
    <property type="entry name" value="Nucleic acid-binding proteins"/>
    <property type="match status" value="1"/>
</dbReference>
<evidence type="ECO:0000256" key="2">
    <source>
        <dbReference type="ARBA" id="ARBA00009761"/>
    </source>
</evidence>
<comment type="similarity">
    <text evidence="2">Belongs to the replication factor A protein 3 family.</text>
</comment>
<dbReference type="GO" id="GO:0003697">
    <property type="term" value="F:single-stranded DNA binding"/>
    <property type="evidence" value="ECO:0007669"/>
    <property type="project" value="TreeGrafter"/>
</dbReference>
<dbReference type="GO" id="GO:0006289">
    <property type="term" value="P:nucleotide-excision repair"/>
    <property type="evidence" value="ECO:0007669"/>
    <property type="project" value="TreeGrafter"/>
</dbReference>
<organism evidence="4 5">
    <name type="scientific">Mycena albidolilacea</name>
    <dbReference type="NCBI Taxonomy" id="1033008"/>
    <lineage>
        <taxon>Eukaryota</taxon>
        <taxon>Fungi</taxon>
        <taxon>Dikarya</taxon>
        <taxon>Basidiomycota</taxon>
        <taxon>Agaricomycotina</taxon>
        <taxon>Agaricomycetes</taxon>
        <taxon>Agaricomycetidae</taxon>
        <taxon>Agaricales</taxon>
        <taxon>Marasmiineae</taxon>
        <taxon>Mycenaceae</taxon>
        <taxon>Mycena</taxon>
    </lineage>
</organism>
<dbReference type="GO" id="GO:0006298">
    <property type="term" value="P:mismatch repair"/>
    <property type="evidence" value="ECO:0007669"/>
    <property type="project" value="TreeGrafter"/>
</dbReference>
<name>A0AAD7AHK1_9AGAR</name>
<proteinExistence type="inferred from homology"/>
<dbReference type="Pfam" id="PF08661">
    <property type="entry name" value="Rep_fac-A_3"/>
    <property type="match status" value="1"/>
</dbReference>
<dbReference type="SUPFAM" id="SSF50249">
    <property type="entry name" value="Nucleic acid-binding proteins"/>
    <property type="match status" value="1"/>
</dbReference>
<dbReference type="GO" id="GO:0000724">
    <property type="term" value="P:double-strand break repair via homologous recombination"/>
    <property type="evidence" value="ECO:0007669"/>
    <property type="project" value="TreeGrafter"/>
</dbReference>
<dbReference type="GO" id="GO:0006260">
    <property type="term" value="P:DNA replication"/>
    <property type="evidence" value="ECO:0007669"/>
    <property type="project" value="InterPro"/>
</dbReference>
<comment type="subcellular location">
    <subcellularLocation>
        <location evidence="1">Nucleus</location>
    </subcellularLocation>
</comment>
<keyword evidence="3" id="KW-0539">Nucleus</keyword>
<dbReference type="GO" id="GO:0003684">
    <property type="term" value="F:damaged DNA binding"/>
    <property type="evidence" value="ECO:0007669"/>
    <property type="project" value="TreeGrafter"/>
</dbReference>
<dbReference type="GO" id="GO:0005662">
    <property type="term" value="C:DNA replication factor A complex"/>
    <property type="evidence" value="ECO:0007669"/>
    <property type="project" value="TreeGrafter"/>
</dbReference>
<protein>
    <submittedName>
        <fullName evidence="4">Replication factor A protein 3</fullName>
    </submittedName>
</protein>
<evidence type="ECO:0000313" key="5">
    <source>
        <dbReference type="Proteomes" id="UP001218218"/>
    </source>
</evidence>
<reference evidence="4" key="1">
    <citation type="submission" date="2023-03" db="EMBL/GenBank/DDBJ databases">
        <title>Massive genome expansion in bonnet fungi (Mycena s.s.) driven by repeated elements and novel gene families across ecological guilds.</title>
        <authorList>
            <consortium name="Lawrence Berkeley National Laboratory"/>
            <person name="Harder C.B."/>
            <person name="Miyauchi S."/>
            <person name="Viragh M."/>
            <person name="Kuo A."/>
            <person name="Thoen E."/>
            <person name="Andreopoulos B."/>
            <person name="Lu D."/>
            <person name="Skrede I."/>
            <person name="Drula E."/>
            <person name="Henrissat B."/>
            <person name="Morin E."/>
            <person name="Kohler A."/>
            <person name="Barry K."/>
            <person name="LaButti K."/>
            <person name="Morin E."/>
            <person name="Salamov A."/>
            <person name="Lipzen A."/>
            <person name="Mereny Z."/>
            <person name="Hegedus B."/>
            <person name="Baldrian P."/>
            <person name="Stursova M."/>
            <person name="Weitz H."/>
            <person name="Taylor A."/>
            <person name="Grigoriev I.V."/>
            <person name="Nagy L.G."/>
            <person name="Martin F."/>
            <person name="Kauserud H."/>
        </authorList>
    </citation>
    <scope>NUCLEOTIDE SEQUENCE</scope>
    <source>
        <strain evidence="4">CBHHK002</strain>
    </source>
</reference>
<evidence type="ECO:0000313" key="4">
    <source>
        <dbReference type="EMBL" id="KAJ7359182.1"/>
    </source>
</evidence>
<dbReference type="PANTHER" id="PTHR15114">
    <property type="entry name" value="REPLICATION PROTEIN A3"/>
    <property type="match status" value="1"/>
</dbReference>
<dbReference type="PANTHER" id="PTHR15114:SF1">
    <property type="entry name" value="REPLICATION PROTEIN A 14 KDA SUBUNIT"/>
    <property type="match status" value="1"/>
</dbReference>